<evidence type="ECO:0000313" key="2">
    <source>
        <dbReference type="Proteomes" id="UP001145742"/>
    </source>
</evidence>
<comment type="caution">
    <text evidence="1">The sequence shown here is derived from an EMBL/GenBank/DDBJ whole genome shotgun (WGS) entry which is preliminary data.</text>
</comment>
<dbReference type="InterPro" id="IPR019311">
    <property type="entry name" value="Fy-3"/>
</dbReference>
<dbReference type="Proteomes" id="UP001145742">
    <property type="component" value="Unassembled WGS sequence"/>
</dbReference>
<proteinExistence type="predicted"/>
<reference evidence="1" key="1">
    <citation type="submission" date="2019-10" db="EMBL/GenBank/DDBJ databases">
        <authorList>
            <person name="Soares A.E.R."/>
            <person name="Aleixo A."/>
            <person name="Schneider P."/>
            <person name="Miyaki C.Y."/>
            <person name="Schneider M.P."/>
            <person name="Mello C."/>
            <person name="Vasconcelos A.T.R."/>
        </authorList>
    </citation>
    <scope>NUCLEOTIDE SEQUENCE</scope>
    <source>
        <tissue evidence="1">Muscle</tissue>
    </source>
</reference>
<name>A0ABQ9DVD8_9PASS</name>
<keyword evidence="2" id="KW-1185">Reference proteome</keyword>
<gene>
    <name evidence="1" type="ORF">WISP_01171</name>
</gene>
<dbReference type="Pfam" id="PF10154">
    <property type="entry name" value="Fy-3"/>
    <property type="match status" value="1"/>
</dbReference>
<dbReference type="PANTHER" id="PTHR16525">
    <property type="entry name" value="PROTEIN C12ORF4"/>
    <property type="match status" value="1"/>
</dbReference>
<dbReference type="PANTHER" id="PTHR16525:SF0">
    <property type="entry name" value="PROTEIN C12ORF4"/>
    <property type="match status" value="1"/>
</dbReference>
<dbReference type="EMBL" id="WHWB01025969">
    <property type="protein sequence ID" value="KAJ7428600.1"/>
    <property type="molecule type" value="Genomic_DNA"/>
</dbReference>
<accession>A0ABQ9DVD8</accession>
<protein>
    <submittedName>
        <fullName evidence="1">Uncharacterized protein</fullName>
    </submittedName>
</protein>
<sequence>MHNLRLLRADMLDFCKHKRNHRSGVKLHRLQTAMSLYSTSLCGLVLLVDNRISSYSGIKRGEPFQIFCLLSQKIVLVKSEFIGDPNGKFNFSGLDMALQKSNKCKKRNG</sequence>
<evidence type="ECO:0000313" key="1">
    <source>
        <dbReference type="EMBL" id="KAJ7428600.1"/>
    </source>
</evidence>
<organism evidence="1 2">
    <name type="scientific">Willisornis vidua</name>
    <name type="common">Xingu scale-backed antbird</name>
    <dbReference type="NCBI Taxonomy" id="1566151"/>
    <lineage>
        <taxon>Eukaryota</taxon>
        <taxon>Metazoa</taxon>
        <taxon>Chordata</taxon>
        <taxon>Craniata</taxon>
        <taxon>Vertebrata</taxon>
        <taxon>Euteleostomi</taxon>
        <taxon>Archelosauria</taxon>
        <taxon>Archosauria</taxon>
        <taxon>Dinosauria</taxon>
        <taxon>Saurischia</taxon>
        <taxon>Theropoda</taxon>
        <taxon>Coelurosauria</taxon>
        <taxon>Aves</taxon>
        <taxon>Neognathae</taxon>
        <taxon>Neoaves</taxon>
        <taxon>Telluraves</taxon>
        <taxon>Australaves</taxon>
        <taxon>Passeriformes</taxon>
        <taxon>Thamnophilidae</taxon>
        <taxon>Willisornis</taxon>
    </lineage>
</organism>